<gene>
    <name evidence="1" type="ORF">MRATA1EN22A_LOCUS19799</name>
</gene>
<accession>A0AC59ZKV8</accession>
<dbReference type="Proteomes" id="UP001162501">
    <property type="component" value="Chromosome 3"/>
</dbReference>
<proteinExistence type="predicted"/>
<reference evidence="1" key="2">
    <citation type="submission" date="2025-03" db="EMBL/GenBank/DDBJ databases">
        <authorList>
            <consortium name="ELIXIR-Norway"/>
            <consortium name="Elixir Norway"/>
        </authorList>
    </citation>
    <scope>NUCLEOTIDE SEQUENCE</scope>
</reference>
<sequence>MPSLTRRRQQRALRDAESRGQGTRRILRTGRSRAFTVQAVIRMFMLTPNNPLSECSKPGCCLSLHTVRNELRCRAPTEERVQEKVSGGACVPLPPGSAQPQAGDGRSGHVAGDPVSAAKATTNRASLRSRRTVTPFLI</sequence>
<reference evidence="1" key="1">
    <citation type="submission" date="2023-05" db="EMBL/GenBank/DDBJ databases">
        <authorList>
            <consortium name="ELIXIR-Norway"/>
        </authorList>
    </citation>
    <scope>NUCLEOTIDE SEQUENCE</scope>
</reference>
<protein>
    <submittedName>
        <fullName evidence="1">Uncharacterized protein</fullName>
    </submittedName>
</protein>
<organism evidence="1 2">
    <name type="scientific">Rangifer tarandus platyrhynchus</name>
    <name type="common">Svalbard reindeer</name>
    <dbReference type="NCBI Taxonomy" id="3082113"/>
    <lineage>
        <taxon>Eukaryota</taxon>
        <taxon>Metazoa</taxon>
        <taxon>Chordata</taxon>
        <taxon>Craniata</taxon>
        <taxon>Vertebrata</taxon>
        <taxon>Euteleostomi</taxon>
        <taxon>Mammalia</taxon>
        <taxon>Eutheria</taxon>
        <taxon>Laurasiatheria</taxon>
        <taxon>Artiodactyla</taxon>
        <taxon>Ruminantia</taxon>
        <taxon>Pecora</taxon>
        <taxon>Cervidae</taxon>
        <taxon>Odocoileinae</taxon>
        <taxon>Rangifer</taxon>
    </lineage>
</organism>
<name>A0AC59ZKV8_RANTA</name>
<evidence type="ECO:0000313" key="1">
    <source>
        <dbReference type="EMBL" id="CAN0453956.1"/>
    </source>
</evidence>
<evidence type="ECO:0000313" key="2">
    <source>
        <dbReference type="Proteomes" id="UP001162501"/>
    </source>
</evidence>
<dbReference type="EMBL" id="OX596087">
    <property type="protein sequence ID" value="CAN0453956.1"/>
    <property type="molecule type" value="Genomic_DNA"/>
</dbReference>